<organism evidence="1 2">
    <name type="scientific">Lichtheimia corymbifera JMRC:FSU:9682</name>
    <dbReference type="NCBI Taxonomy" id="1263082"/>
    <lineage>
        <taxon>Eukaryota</taxon>
        <taxon>Fungi</taxon>
        <taxon>Fungi incertae sedis</taxon>
        <taxon>Mucoromycota</taxon>
        <taxon>Mucoromycotina</taxon>
        <taxon>Mucoromycetes</taxon>
        <taxon>Mucorales</taxon>
        <taxon>Lichtheimiaceae</taxon>
        <taxon>Lichtheimia</taxon>
    </lineage>
</organism>
<evidence type="ECO:0000313" key="2">
    <source>
        <dbReference type="Proteomes" id="UP000027586"/>
    </source>
</evidence>
<keyword evidence="2" id="KW-1185">Reference proteome</keyword>
<sequence length="99" mass="11410">MSKHPTCAQDVDDIMEELRMLVEYPEQPLPTSDKVAPLDAHMTIEVNQVLMVEKMDINTNLMERQQEWLMDILERHDARFASKLTDVGQLKPDPSMKAS</sequence>
<protein>
    <submittedName>
        <fullName evidence="1">Uncharacterized protein</fullName>
    </submittedName>
</protein>
<dbReference type="VEuPathDB" id="FungiDB:LCOR_10748.1"/>
<proteinExistence type="predicted"/>
<accession>A0A068SC41</accession>
<gene>
    <name evidence="1" type="ORF">LCOR_10748.1</name>
</gene>
<evidence type="ECO:0000313" key="1">
    <source>
        <dbReference type="EMBL" id="CDH59948.1"/>
    </source>
</evidence>
<dbReference type="AlphaFoldDB" id="A0A068SC41"/>
<name>A0A068SC41_9FUNG</name>
<reference evidence="1" key="1">
    <citation type="submission" date="2013-08" db="EMBL/GenBank/DDBJ databases">
        <title>Gene expansion shapes genome architecture in the human pathogen Lichtheimia corymbifera: an evolutionary genomics analysis in the ancient terrestrial Mucorales (Mucoromycotina).</title>
        <authorList>
            <person name="Schwartze V.U."/>
            <person name="Winter S."/>
            <person name="Shelest E."/>
            <person name="Marcet-Houben M."/>
            <person name="Horn F."/>
            <person name="Wehner S."/>
            <person name="Hoffmann K."/>
            <person name="Riege K."/>
            <person name="Sammeth M."/>
            <person name="Nowrousian M."/>
            <person name="Valiante V."/>
            <person name="Linde J."/>
            <person name="Jacobsen I.D."/>
            <person name="Marz M."/>
            <person name="Brakhage A.A."/>
            <person name="Gabaldon T."/>
            <person name="Bocker S."/>
            <person name="Voigt K."/>
        </authorList>
    </citation>
    <scope>NUCLEOTIDE SEQUENCE [LARGE SCALE GENOMIC DNA]</scope>
    <source>
        <strain evidence="1">FSU 9682</strain>
    </source>
</reference>
<comment type="caution">
    <text evidence="1">The sequence shown here is derived from an EMBL/GenBank/DDBJ whole genome shotgun (WGS) entry which is preliminary data.</text>
</comment>
<dbReference type="Proteomes" id="UP000027586">
    <property type="component" value="Unassembled WGS sequence"/>
</dbReference>
<dbReference type="EMBL" id="CBTN010000079">
    <property type="protein sequence ID" value="CDH59948.1"/>
    <property type="molecule type" value="Genomic_DNA"/>
</dbReference>